<reference evidence="1 2" key="1">
    <citation type="submission" date="2024-01" db="EMBL/GenBank/DDBJ databases">
        <title>The genome of the rayed Mediterranean limpet Patella caerulea (Linnaeus, 1758).</title>
        <authorList>
            <person name="Anh-Thu Weber A."/>
            <person name="Halstead-Nussloch G."/>
        </authorList>
    </citation>
    <scope>NUCLEOTIDE SEQUENCE [LARGE SCALE GENOMIC DNA]</scope>
    <source>
        <strain evidence="1">AATW-2023a</strain>
        <tissue evidence="1">Whole specimen</tissue>
    </source>
</reference>
<dbReference type="AlphaFoldDB" id="A0AAN8GCB5"/>
<protein>
    <submittedName>
        <fullName evidence="1">Uncharacterized protein</fullName>
    </submittedName>
</protein>
<dbReference type="EMBL" id="JAZGQO010000018">
    <property type="protein sequence ID" value="KAK6167066.1"/>
    <property type="molecule type" value="Genomic_DNA"/>
</dbReference>
<sequence>MTDDQFYVTLPSNSSFHYYPHNKISHFTTKLAKPLQLQGVWSCGLVEIHYPCSWNKFYVKDCWLTYRSKTEVEGPHRLRLSIPDGYYDTGNDVINYFNKTTLEVGASLTIMKDQEGHILLLLGKEGRKVHLSMNLAKIFGFMKENEFTNSVRSDRKVDLDSNFHNIYIYTDIIENQLVGDKSAPLLRAIQVDLSKSFGSTVYKTFDNPYYIPVSQNYIDTIELGLYTELGHLVPFEFGHVLVKVHFKREE</sequence>
<comment type="caution">
    <text evidence="1">The sequence shown here is derived from an EMBL/GenBank/DDBJ whole genome shotgun (WGS) entry which is preliminary data.</text>
</comment>
<dbReference type="Proteomes" id="UP001347796">
    <property type="component" value="Unassembled WGS sequence"/>
</dbReference>
<organism evidence="1 2">
    <name type="scientific">Patella caerulea</name>
    <name type="common">Rayed Mediterranean limpet</name>
    <dbReference type="NCBI Taxonomy" id="87958"/>
    <lineage>
        <taxon>Eukaryota</taxon>
        <taxon>Metazoa</taxon>
        <taxon>Spiralia</taxon>
        <taxon>Lophotrochozoa</taxon>
        <taxon>Mollusca</taxon>
        <taxon>Gastropoda</taxon>
        <taxon>Patellogastropoda</taxon>
        <taxon>Patelloidea</taxon>
        <taxon>Patellidae</taxon>
        <taxon>Patella</taxon>
    </lineage>
</organism>
<keyword evidence="2" id="KW-1185">Reference proteome</keyword>
<evidence type="ECO:0000313" key="1">
    <source>
        <dbReference type="EMBL" id="KAK6167066.1"/>
    </source>
</evidence>
<gene>
    <name evidence="1" type="ORF">SNE40_021173</name>
</gene>
<proteinExistence type="predicted"/>
<name>A0AAN8GCB5_PATCE</name>
<accession>A0AAN8GCB5</accession>
<evidence type="ECO:0000313" key="2">
    <source>
        <dbReference type="Proteomes" id="UP001347796"/>
    </source>
</evidence>